<keyword evidence="1" id="KW-0732">Signal</keyword>
<dbReference type="AlphaFoldDB" id="A0A4Q7YQL9"/>
<sequence length="104" mass="11711">MHRSLRICFILFLLTVVTAVARPQATPDFSGLWEQDNDRCQPKRTGDVTLHIEHHGAELVVETSIVHASPRSRRAVQKYTIDGEVSVSTGADGDEFHTRVIRYP</sequence>
<feature type="chain" id="PRO_5020342338" evidence="1">
    <location>
        <begin position="22"/>
        <end position="104"/>
    </location>
</feature>
<proteinExistence type="predicted"/>
<evidence type="ECO:0000256" key="1">
    <source>
        <dbReference type="SAM" id="SignalP"/>
    </source>
</evidence>
<name>A0A4Q7YQL9_9BACT</name>
<dbReference type="Proteomes" id="UP000292958">
    <property type="component" value="Unassembled WGS sequence"/>
</dbReference>
<comment type="caution">
    <text evidence="2">The sequence shown here is derived from an EMBL/GenBank/DDBJ whole genome shotgun (WGS) entry which is preliminary data.</text>
</comment>
<evidence type="ECO:0000313" key="2">
    <source>
        <dbReference type="EMBL" id="RZU39183.1"/>
    </source>
</evidence>
<gene>
    <name evidence="2" type="ORF">BDD14_0533</name>
</gene>
<accession>A0A4Q7YQL9</accession>
<organism evidence="2 3">
    <name type="scientific">Edaphobacter modestus</name>
    <dbReference type="NCBI Taxonomy" id="388466"/>
    <lineage>
        <taxon>Bacteria</taxon>
        <taxon>Pseudomonadati</taxon>
        <taxon>Acidobacteriota</taxon>
        <taxon>Terriglobia</taxon>
        <taxon>Terriglobales</taxon>
        <taxon>Acidobacteriaceae</taxon>
        <taxon>Edaphobacter</taxon>
    </lineage>
</organism>
<reference evidence="2 3" key="1">
    <citation type="submission" date="2019-02" db="EMBL/GenBank/DDBJ databases">
        <title>Genomic Encyclopedia of Archaeal and Bacterial Type Strains, Phase II (KMG-II): from individual species to whole genera.</title>
        <authorList>
            <person name="Goeker M."/>
        </authorList>
    </citation>
    <scope>NUCLEOTIDE SEQUENCE [LARGE SCALE GENOMIC DNA]</scope>
    <source>
        <strain evidence="2 3">DSM 18101</strain>
    </source>
</reference>
<keyword evidence="3" id="KW-1185">Reference proteome</keyword>
<protein>
    <submittedName>
        <fullName evidence="2">Uncharacterized protein</fullName>
    </submittedName>
</protein>
<feature type="signal peptide" evidence="1">
    <location>
        <begin position="1"/>
        <end position="21"/>
    </location>
</feature>
<dbReference type="EMBL" id="SHKW01000001">
    <property type="protein sequence ID" value="RZU39183.1"/>
    <property type="molecule type" value="Genomic_DNA"/>
</dbReference>
<evidence type="ECO:0000313" key="3">
    <source>
        <dbReference type="Proteomes" id="UP000292958"/>
    </source>
</evidence>